<dbReference type="SUPFAM" id="SSF53300">
    <property type="entry name" value="vWA-like"/>
    <property type="match status" value="1"/>
</dbReference>
<proteinExistence type="predicted"/>
<protein>
    <submittedName>
        <fullName evidence="3">VWA domain-containing protein</fullName>
    </submittedName>
</protein>
<keyword evidence="4" id="KW-1185">Reference proteome</keyword>
<dbReference type="Pfam" id="PF13519">
    <property type="entry name" value="VWA_2"/>
    <property type="match status" value="1"/>
</dbReference>
<dbReference type="InterPro" id="IPR036465">
    <property type="entry name" value="vWFA_dom_sf"/>
</dbReference>
<evidence type="ECO:0000313" key="3">
    <source>
        <dbReference type="EMBL" id="MEZ8719579.1"/>
    </source>
</evidence>
<feature type="domain" description="VWFA" evidence="2">
    <location>
        <begin position="74"/>
        <end position="216"/>
    </location>
</feature>
<evidence type="ECO:0000259" key="2">
    <source>
        <dbReference type="PROSITE" id="PS50234"/>
    </source>
</evidence>
<dbReference type="SMART" id="SM00327">
    <property type="entry name" value="VWA"/>
    <property type="match status" value="1"/>
</dbReference>
<dbReference type="InterPro" id="IPR002035">
    <property type="entry name" value="VWF_A"/>
</dbReference>
<evidence type="ECO:0000313" key="4">
    <source>
        <dbReference type="Proteomes" id="UP001570071"/>
    </source>
</evidence>
<dbReference type="RefSeq" id="WP_269337608.1">
    <property type="nucleotide sequence ID" value="NZ_JBFSSG010000001.1"/>
</dbReference>
<gene>
    <name evidence="3" type="ORF">AB6D66_00775</name>
</gene>
<evidence type="ECO:0000256" key="1">
    <source>
        <dbReference type="SAM" id="SignalP"/>
    </source>
</evidence>
<comment type="caution">
    <text evidence="3">The sequence shown here is derived from an EMBL/GenBank/DDBJ whole genome shotgun (WGS) entry which is preliminary data.</text>
</comment>
<keyword evidence="1" id="KW-0732">Signal</keyword>
<dbReference type="PROSITE" id="PS50234">
    <property type="entry name" value="VWFA"/>
    <property type="match status" value="1"/>
</dbReference>
<dbReference type="PROSITE" id="PS51257">
    <property type="entry name" value="PROKAR_LIPOPROTEIN"/>
    <property type="match status" value="1"/>
</dbReference>
<sequence>MKGTKFTCSLIATLLLTACGQEQAPKNTSQKVSPVPAIMDSTPPALYGMRGADRSWPGEPDNSLDLADNNSTRNYYVVFDGSGSMNDDQCGDGRSRIDAAKGSIKKFFNAIPADSNVGLFVFDNNGSREVSPLKAVNVGSLTKMIDQVRAGDGTPLGYSLAVAYKSLLEQGQKQQGYGDYNIVVVTDGAAGDQKLMEDSVSYITTNSPVSIHTIGFCLGNGHTLNQQGVVNYKSATNSAELVSGLQSVLAEAESFDTSSFTGMANE</sequence>
<accession>A0ABV4MR21</accession>
<organism evidence="3 4">
    <name type="scientific">Vibrio pomeroyi</name>
    <dbReference type="NCBI Taxonomy" id="198832"/>
    <lineage>
        <taxon>Bacteria</taxon>
        <taxon>Pseudomonadati</taxon>
        <taxon>Pseudomonadota</taxon>
        <taxon>Gammaproteobacteria</taxon>
        <taxon>Vibrionales</taxon>
        <taxon>Vibrionaceae</taxon>
        <taxon>Vibrio</taxon>
    </lineage>
</organism>
<name>A0ABV4MR21_9VIBR</name>
<reference evidence="3 4" key="1">
    <citation type="journal article" date="2024" name="ISME J.">
        <title>Tailless and filamentous prophages are predominant in marine Vibrio.</title>
        <authorList>
            <person name="Steensen K."/>
            <person name="Seneca J."/>
            <person name="Bartlau N."/>
            <person name="Yu X.A."/>
            <person name="Hussain F.A."/>
            <person name="Polz M.F."/>
        </authorList>
    </citation>
    <scope>NUCLEOTIDE SEQUENCE [LARGE SCALE GENOMIC DNA]</scope>
    <source>
        <strain evidence="3 4">10N.239.312.F12</strain>
    </source>
</reference>
<feature type="chain" id="PRO_5046948001" evidence="1">
    <location>
        <begin position="25"/>
        <end position="266"/>
    </location>
</feature>
<dbReference type="Proteomes" id="UP001570071">
    <property type="component" value="Unassembled WGS sequence"/>
</dbReference>
<dbReference type="EMBL" id="JBFSSG010000001">
    <property type="protein sequence ID" value="MEZ8719579.1"/>
    <property type="molecule type" value="Genomic_DNA"/>
</dbReference>
<feature type="signal peptide" evidence="1">
    <location>
        <begin position="1"/>
        <end position="24"/>
    </location>
</feature>
<dbReference type="Gene3D" id="3.40.50.410">
    <property type="entry name" value="von Willebrand factor, type A domain"/>
    <property type="match status" value="1"/>
</dbReference>